<evidence type="ECO:0000313" key="5">
    <source>
        <dbReference type="Proteomes" id="UP000294814"/>
    </source>
</evidence>
<gene>
    <name evidence="4" type="ORF">E0I26_13450</name>
</gene>
<dbReference type="GO" id="GO:0003700">
    <property type="term" value="F:DNA-binding transcription factor activity"/>
    <property type="evidence" value="ECO:0007669"/>
    <property type="project" value="InterPro"/>
</dbReference>
<dbReference type="EMBL" id="SMLG01000011">
    <property type="protein sequence ID" value="TDE42475.1"/>
    <property type="molecule type" value="Genomic_DNA"/>
</dbReference>
<comment type="caution">
    <text evidence="4">The sequence shown here is derived from an EMBL/GenBank/DDBJ whole genome shotgun (WGS) entry which is preliminary data.</text>
</comment>
<dbReference type="PROSITE" id="PS01124">
    <property type="entry name" value="HTH_ARAC_FAMILY_2"/>
    <property type="match status" value="1"/>
</dbReference>
<keyword evidence="2" id="KW-0804">Transcription</keyword>
<dbReference type="GO" id="GO:0043565">
    <property type="term" value="F:sequence-specific DNA binding"/>
    <property type="evidence" value="ECO:0007669"/>
    <property type="project" value="InterPro"/>
</dbReference>
<organism evidence="4 5">
    <name type="scientific">Flavobacterium rhamnosiphilum</name>
    <dbReference type="NCBI Taxonomy" id="2541724"/>
    <lineage>
        <taxon>Bacteria</taxon>
        <taxon>Pseudomonadati</taxon>
        <taxon>Bacteroidota</taxon>
        <taxon>Flavobacteriia</taxon>
        <taxon>Flavobacteriales</taxon>
        <taxon>Flavobacteriaceae</taxon>
        <taxon>Flavobacterium</taxon>
    </lineage>
</organism>
<dbReference type="AlphaFoldDB" id="A0A4R5F4Q1"/>
<feature type="domain" description="HTH araC/xylS-type" evidence="3">
    <location>
        <begin position="253"/>
        <end position="352"/>
    </location>
</feature>
<protein>
    <submittedName>
        <fullName evidence="4">AraC family transcriptional regulator</fullName>
    </submittedName>
</protein>
<dbReference type="SUPFAM" id="SSF46689">
    <property type="entry name" value="Homeodomain-like"/>
    <property type="match status" value="1"/>
</dbReference>
<dbReference type="OrthoDB" id="1156172at2"/>
<dbReference type="PANTHER" id="PTHR47893:SF1">
    <property type="entry name" value="REGULATORY PROTEIN PCHR"/>
    <property type="match status" value="1"/>
</dbReference>
<name>A0A4R5F4Q1_9FLAO</name>
<evidence type="ECO:0000256" key="1">
    <source>
        <dbReference type="ARBA" id="ARBA00023015"/>
    </source>
</evidence>
<dbReference type="PANTHER" id="PTHR47893">
    <property type="entry name" value="REGULATORY PROTEIN PCHR"/>
    <property type="match status" value="1"/>
</dbReference>
<evidence type="ECO:0000259" key="3">
    <source>
        <dbReference type="PROSITE" id="PS01124"/>
    </source>
</evidence>
<evidence type="ECO:0000256" key="2">
    <source>
        <dbReference type="ARBA" id="ARBA00023163"/>
    </source>
</evidence>
<dbReference type="InterPro" id="IPR053142">
    <property type="entry name" value="PchR_regulatory_protein"/>
</dbReference>
<dbReference type="RefSeq" id="WP_131916982.1">
    <property type="nucleotide sequence ID" value="NZ_SMLG01000011.1"/>
</dbReference>
<reference evidence="4 5" key="1">
    <citation type="submission" date="2019-03" db="EMBL/GenBank/DDBJ databases">
        <title>Novel species of Flavobacterium.</title>
        <authorList>
            <person name="Liu Q."/>
            <person name="Xin Y.-H."/>
        </authorList>
    </citation>
    <scope>NUCLEOTIDE SEQUENCE [LARGE SCALE GENOMIC DNA]</scope>
    <source>
        <strain evidence="4 5">LB3P52</strain>
    </source>
</reference>
<accession>A0A4R5F4Q1</accession>
<dbReference type="Gene3D" id="1.10.10.60">
    <property type="entry name" value="Homeodomain-like"/>
    <property type="match status" value="1"/>
</dbReference>
<dbReference type="InterPro" id="IPR009057">
    <property type="entry name" value="Homeodomain-like_sf"/>
</dbReference>
<sequence>MTLNNWPKHIQKYLFLLKDGFLELPYLSNSPQAMLDSLVKLPVTHHKTLQQSIYLNNAFCKGVMRYREMEDGFWLLATDINIKENIIAKAVYDENQLRDYYFLSFSVFEYKYPFKNSNDITLLSTCWTFYKPGTEVATYFYKGTTGTFFNLAISKEWADKNILSKKFPQKEAVEDFFNTKKGFYTWLDIAPKAHGLAKKTSKILETESEGQFNTVDLKKQCMKLIAAFFDNSFEDNRILDNVSLNNLDYYNVAKAEKMILHHLHLPFLGIESIAAHVEISPTKLKSDFKTVFGFSMLKYHKEKNMLLAMQLIINSDIPIQDIAAVTGHECGSKFAANFKKRFGKLPSEARLFSEVKEAV</sequence>
<dbReference type="Proteomes" id="UP000294814">
    <property type="component" value="Unassembled WGS sequence"/>
</dbReference>
<keyword evidence="1" id="KW-0805">Transcription regulation</keyword>
<dbReference type="InterPro" id="IPR018060">
    <property type="entry name" value="HTH_AraC"/>
</dbReference>
<evidence type="ECO:0000313" key="4">
    <source>
        <dbReference type="EMBL" id="TDE42475.1"/>
    </source>
</evidence>
<dbReference type="SMART" id="SM00342">
    <property type="entry name" value="HTH_ARAC"/>
    <property type="match status" value="1"/>
</dbReference>
<proteinExistence type="predicted"/>
<keyword evidence="5" id="KW-1185">Reference proteome</keyword>
<dbReference type="Pfam" id="PF12833">
    <property type="entry name" value="HTH_18"/>
    <property type="match status" value="1"/>
</dbReference>